<keyword evidence="6" id="KW-1185">Reference proteome</keyword>
<dbReference type="Gene3D" id="3.30.1330.60">
    <property type="entry name" value="OmpA-like domain"/>
    <property type="match status" value="1"/>
</dbReference>
<accession>A0A4V5PMK7</accession>
<feature type="compositionally biased region" description="Acidic residues" evidence="2">
    <location>
        <begin position="427"/>
        <end position="447"/>
    </location>
</feature>
<dbReference type="Pfam" id="PF00691">
    <property type="entry name" value="OmpA"/>
    <property type="match status" value="1"/>
</dbReference>
<dbReference type="SUPFAM" id="SSF103647">
    <property type="entry name" value="TSP type-3 repeat"/>
    <property type="match status" value="2"/>
</dbReference>
<dbReference type="GO" id="GO:0005509">
    <property type="term" value="F:calcium ion binding"/>
    <property type="evidence" value="ECO:0007669"/>
    <property type="project" value="InterPro"/>
</dbReference>
<evidence type="ECO:0000256" key="3">
    <source>
        <dbReference type="SAM" id="SignalP"/>
    </source>
</evidence>
<feature type="compositionally biased region" description="Acidic residues" evidence="2">
    <location>
        <begin position="496"/>
        <end position="513"/>
    </location>
</feature>
<dbReference type="EMBL" id="SSMQ01000025">
    <property type="protein sequence ID" value="TKD04379.1"/>
    <property type="molecule type" value="Genomic_DNA"/>
</dbReference>
<sequence length="664" mass="70137">MTFLPAQKPHRLRLFGSLLAAASTLSLAPADAHAQCDPKAERSGCINADNLWVHAGAGPFLSLGAPLLAPSGKASFGLALSYLSRPIGLRVASADPEGTVVPVIDNAVNATFLWSLGVHDRLEITAALPITFYQDGTGLGVATASDEELPRSSMRDVRFGFAASILPRPRAGSADGASVIGRFELAVPAGDAQAFASGRTITWFPSILASYRRGRFEAGVEASARVRGEARLANARIGSQLGGSLGASFDVLQDGWLTAAGEAFVLYNFAAQNPPTRTVDQPESPAFVPAEWILSATTAPILGGDMSFTISGGGPIPFSSEAAVTTPRFRFGLAARYAPTGRDMDSDGVLDRDDKCVKVAEDRDGFEDGDGCPDLDNDNDRIPDTQDRCRDAAETVDGFKDDDGCPDPDDDEDGVLDEADACRNEAEDKDGFEDDDGCPDPDNDGDGLLDKVDRCPNGAEDKDGFKDDDGCPDPDNDLDQVLDAADQCPDAREDLDGFQDDDGCPEVDNDEDGIADKADKCPLQAETIDGKDDADGCPEAGAKSLVRWSGDRIVAEAPARFAPGKADVAKPMEEMLRQMAQLAAGRAPIATIVIEGYADRAGDESPRAMELAEKRAIAVKDALVAAGLPADRITAATGDAGEKRAANVTQFEITVQRDKRGKRR</sequence>
<evidence type="ECO:0000313" key="5">
    <source>
        <dbReference type="EMBL" id="TKD04379.1"/>
    </source>
</evidence>
<dbReference type="PANTHER" id="PTHR30329">
    <property type="entry name" value="STATOR ELEMENT OF FLAGELLAR MOTOR COMPLEX"/>
    <property type="match status" value="1"/>
</dbReference>
<dbReference type="Gene3D" id="4.10.1080.10">
    <property type="entry name" value="TSP type-3 repeat"/>
    <property type="match status" value="1"/>
</dbReference>
<dbReference type="AlphaFoldDB" id="A0A4V5PMK7"/>
<dbReference type="PROSITE" id="PS51123">
    <property type="entry name" value="OMPA_2"/>
    <property type="match status" value="1"/>
</dbReference>
<proteinExistence type="predicted"/>
<comment type="caution">
    <text evidence="5">The sequence shown here is derived from an EMBL/GenBank/DDBJ whole genome shotgun (WGS) entry which is preliminary data.</text>
</comment>
<feature type="compositionally biased region" description="Acidic residues" evidence="2">
    <location>
        <begin position="470"/>
        <end position="480"/>
    </location>
</feature>
<dbReference type="InterPro" id="IPR050330">
    <property type="entry name" value="Bact_OuterMem_StrucFunc"/>
</dbReference>
<organism evidence="5 6">
    <name type="scientific">Polyangium fumosum</name>
    <dbReference type="NCBI Taxonomy" id="889272"/>
    <lineage>
        <taxon>Bacteria</taxon>
        <taxon>Pseudomonadati</taxon>
        <taxon>Myxococcota</taxon>
        <taxon>Polyangia</taxon>
        <taxon>Polyangiales</taxon>
        <taxon>Polyangiaceae</taxon>
        <taxon>Polyangium</taxon>
    </lineage>
</organism>
<dbReference type="CDD" id="cd07185">
    <property type="entry name" value="OmpA_C-like"/>
    <property type="match status" value="1"/>
</dbReference>
<protein>
    <submittedName>
        <fullName evidence="5">OmpA family protein</fullName>
    </submittedName>
</protein>
<reference evidence="5 6" key="1">
    <citation type="submission" date="2019-04" db="EMBL/GenBank/DDBJ databases">
        <authorList>
            <person name="Li Y."/>
            <person name="Wang J."/>
        </authorList>
    </citation>
    <scope>NUCLEOTIDE SEQUENCE [LARGE SCALE GENOMIC DNA]</scope>
    <source>
        <strain evidence="5 6">DSM 14668</strain>
    </source>
</reference>
<dbReference type="GO" id="GO:0016020">
    <property type="term" value="C:membrane"/>
    <property type="evidence" value="ECO:0007669"/>
    <property type="project" value="UniProtKB-UniRule"/>
</dbReference>
<feature type="signal peptide" evidence="3">
    <location>
        <begin position="1"/>
        <end position="34"/>
    </location>
</feature>
<feature type="compositionally biased region" description="Basic and acidic residues" evidence="2">
    <location>
        <begin position="378"/>
        <end position="403"/>
    </location>
</feature>
<dbReference type="OrthoDB" id="5484290at2"/>
<evidence type="ECO:0000256" key="1">
    <source>
        <dbReference type="PROSITE-ProRule" id="PRU00473"/>
    </source>
</evidence>
<evidence type="ECO:0000313" key="6">
    <source>
        <dbReference type="Proteomes" id="UP000309215"/>
    </source>
</evidence>
<name>A0A4V5PMK7_9BACT</name>
<feature type="region of interest" description="Disordered" evidence="2">
    <location>
        <begin position="362"/>
        <end position="517"/>
    </location>
</feature>
<dbReference type="Proteomes" id="UP000309215">
    <property type="component" value="Unassembled WGS sequence"/>
</dbReference>
<evidence type="ECO:0000256" key="2">
    <source>
        <dbReference type="SAM" id="MobiDB-lite"/>
    </source>
</evidence>
<gene>
    <name evidence="5" type="ORF">E8A74_23760</name>
</gene>
<dbReference type="RefSeq" id="WP_136931348.1">
    <property type="nucleotide sequence ID" value="NZ_SSMQ01000025.1"/>
</dbReference>
<dbReference type="SUPFAM" id="SSF103088">
    <property type="entry name" value="OmpA-like"/>
    <property type="match status" value="1"/>
</dbReference>
<feature type="chain" id="PRO_5020241911" evidence="3">
    <location>
        <begin position="35"/>
        <end position="664"/>
    </location>
</feature>
<feature type="compositionally biased region" description="Acidic residues" evidence="2">
    <location>
        <begin position="404"/>
        <end position="419"/>
    </location>
</feature>
<dbReference type="InterPro" id="IPR006665">
    <property type="entry name" value="OmpA-like"/>
</dbReference>
<dbReference type="InterPro" id="IPR028974">
    <property type="entry name" value="TSP_type-3_rpt"/>
</dbReference>
<feature type="compositionally biased region" description="Basic and acidic residues" evidence="2">
    <location>
        <begin position="448"/>
        <end position="469"/>
    </location>
</feature>
<feature type="domain" description="OmpA-like" evidence="4">
    <location>
        <begin position="549"/>
        <end position="659"/>
    </location>
</feature>
<feature type="compositionally biased region" description="Acidic residues" evidence="2">
    <location>
        <begin position="364"/>
        <end position="377"/>
    </location>
</feature>
<evidence type="ECO:0000259" key="4">
    <source>
        <dbReference type="PROSITE" id="PS51123"/>
    </source>
</evidence>
<keyword evidence="1" id="KW-0472">Membrane</keyword>
<keyword evidence="3" id="KW-0732">Signal</keyword>
<dbReference type="PANTHER" id="PTHR30329:SF21">
    <property type="entry name" value="LIPOPROTEIN YIAD-RELATED"/>
    <property type="match status" value="1"/>
</dbReference>
<dbReference type="InterPro" id="IPR036737">
    <property type="entry name" value="OmpA-like_sf"/>
</dbReference>